<evidence type="ECO:0000256" key="3">
    <source>
        <dbReference type="ARBA" id="ARBA00015086"/>
    </source>
</evidence>
<dbReference type="NCBIfam" id="TIGR02107">
    <property type="entry name" value="PQQ_syn_pqqA"/>
    <property type="match status" value="1"/>
</dbReference>
<name>A0ABQ2LIZ6_9ACTN</name>
<accession>A0ABQ2LIZ6</accession>
<gene>
    <name evidence="4" type="ORF">GCM10012286_08440</name>
</gene>
<comment type="pathway">
    <text evidence="1">Cofactor biosynthesis; pyrroloquinoline quinone biosynthesis.</text>
</comment>
<sequence length="52" mass="5576">MNVHEKETSEVTAVAMTSVASVASGGTTAWQTPEYTVVETSLEVTAYRLADR</sequence>
<evidence type="ECO:0000256" key="2">
    <source>
        <dbReference type="ARBA" id="ARBA00009325"/>
    </source>
</evidence>
<proteinExistence type="inferred from homology"/>
<dbReference type="EMBL" id="BMNG01000002">
    <property type="protein sequence ID" value="GGO36433.1"/>
    <property type="molecule type" value="Genomic_DNA"/>
</dbReference>
<reference evidence="5" key="1">
    <citation type="journal article" date="2019" name="Int. J. Syst. Evol. Microbiol.">
        <title>The Global Catalogue of Microorganisms (GCM) 10K type strain sequencing project: providing services to taxonomists for standard genome sequencing and annotation.</title>
        <authorList>
            <consortium name="The Broad Institute Genomics Platform"/>
            <consortium name="The Broad Institute Genome Sequencing Center for Infectious Disease"/>
            <person name="Wu L."/>
            <person name="Ma J."/>
        </authorList>
    </citation>
    <scope>NUCLEOTIDE SEQUENCE [LARGE SCALE GENOMIC DNA]</scope>
    <source>
        <strain evidence="5">CGMCC 4.7349</strain>
    </source>
</reference>
<evidence type="ECO:0000313" key="5">
    <source>
        <dbReference type="Proteomes" id="UP000656881"/>
    </source>
</evidence>
<evidence type="ECO:0000256" key="1">
    <source>
        <dbReference type="ARBA" id="ARBA00004886"/>
    </source>
</evidence>
<keyword evidence="5" id="KW-1185">Reference proteome</keyword>
<dbReference type="InterPro" id="IPR011725">
    <property type="entry name" value="PQQ_synth_PqqA"/>
</dbReference>
<comment type="similarity">
    <text evidence="2">Belongs to the PqqA family.</text>
</comment>
<evidence type="ECO:0000313" key="4">
    <source>
        <dbReference type="EMBL" id="GGO36433.1"/>
    </source>
</evidence>
<dbReference type="Proteomes" id="UP000656881">
    <property type="component" value="Unassembled WGS sequence"/>
</dbReference>
<organism evidence="4 5">
    <name type="scientific">Streptomyces lasiicapitis</name>
    <dbReference type="NCBI Taxonomy" id="1923961"/>
    <lineage>
        <taxon>Bacteria</taxon>
        <taxon>Bacillati</taxon>
        <taxon>Actinomycetota</taxon>
        <taxon>Actinomycetes</taxon>
        <taxon>Kitasatosporales</taxon>
        <taxon>Streptomycetaceae</taxon>
        <taxon>Streptomyces</taxon>
    </lineage>
</organism>
<comment type="caution">
    <text evidence="4">The sequence shown here is derived from an EMBL/GenBank/DDBJ whole genome shotgun (WGS) entry which is preliminary data.</text>
</comment>
<protein>
    <recommendedName>
        <fullName evidence="3">Coenzyme PQQ synthesis protein A</fullName>
    </recommendedName>
</protein>